<keyword evidence="7" id="KW-0832">Ubl conjugation</keyword>
<proteinExistence type="predicted"/>
<name>A0A6P8FZX6_CLUHA</name>
<evidence type="ECO:0000256" key="5">
    <source>
        <dbReference type="ARBA" id="ARBA00022771"/>
    </source>
</evidence>
<feature type="compositionally biased region" description="Polar residues" evidence="10">
    <location>
        <begin position="323"/>
        <end position="335"/>
    </location>
</feature>
<comment type="subcellular location">
    <subcellularLocation>
        <location evidence="1">Nucleus</location>
    </subcellularLocation>
</comment>
<feature type="region of interest" description="Disordered" evidence="10">
    <location>
        <begin position="312"/>
        <end position="403"/>
    </location>
</feature>
<dbReference type="GO" id="GO:0005634">
    <property type="term" value="C:nucleus"/>
    <property type="evidence" value="ECO:0007669"/>
    <property type="project" value="UniProtKB-SubCell"/>
</dbReference>
<evidence type="ECO:0000256" key="6">
    <source>
        <dbReference type="ARBA" id="ARBA00022833"/>
    </source>
</evidence>
<reference evidence="13" key="1">
    <citation type="submission" date="2025-08" db="UniProtKB">
        <authorList>
            <consortium name="RefSeq"/>
        </authorList>
    </citation>
    <scope>IDENTIFICATION</scope>
</reference>
<evidence type="ECO:0000256" key="4">
    <source>
        <dbReference type="ARBA" id="ARBA00022723"/>
    </source>
</evidence>
<dbReference type="OrthoDB" id="10029243at2759"/>
<dbReference type="Gene3D" id="3.30.40.10">
    <property type="entry name" value="Zinc/RING finger domain, C3HC4 (zinc finger)"/>
    <property type="match status" value="1"/>
</dbReference>
<evidence type="ECO:0000256" key="3">
    <source>
        <dbReference type="ARBA" id="ARBA00022553"/>
    </source>
</evidence>
<dbReference type="FunFam" id="3.30.40.10:FF:000116">
    <property type="entry name" value="Transcription factor 20 (AR1)"/>
    <property type="match status" value="1"/>
</dbReference>
<evidence type="ECO:0000256" key="1">
    <source>
        <dbReference type="ARBA" id="ARBA00004123"/>
    </source>
</evidence>
<evidence type="ECO:0000313" key="13">
    <source>
        <dbReference type="RefSeq" id="XP_031432404.1"/>
    </source>
</evidence>
<keyword evidence="2" id="KW-1017">Isopeptide bond</keyword>
<dbReference type="PANTHER" id="PTHR14955:SF8">
    <property type="entry name" value="SI:CH211-165G14.1-RELATED"/>
    <property type="match status" value="1"/>
</dbReference>
<protein>
    <submittedName>
        <fullName evidence="13">Uncharacterized protein LOC105910908 isoform X1</fullName>
    </submittedName>
</protein>
<evidence type="ECO:0000256" key="10">
    <source>
        <dbReference type="SAM" id="MobiDB-lite"/>
    </source>
</evidence>
<dbReference type="InterPro" id="IPR034732">
    <property type="entry name" value="EPHD"/>
</dbReference>
<dbReference type="PANTHER" id="PTHR14955">
    <property type="entry name" value="RETINOIC ACID INDUCED 1/TRANSCRIPTION FACTOR 20"/>
    <property type="match status" value="1"/>
</dbReference>
<keyword evidence="6" id="KW-0862">Zinc</keyword>
<feature type="compositionally biased region" description="Basic residues" evidence="10">
    <location>
        <begin position="379"/>
        <end position="388"/>
    </location>
</feature>
<feature type="domain" description="PHD-type" evidence="11">
    <location>
        <begin position="547"/>
        <end position="670"/>
    </location>
</feature>
<keyword evidence="8" id="KW-0010">Activator</keyword>
<keyword evidence="9" id="KW-0539">Nucleus</keyword>
<dbReference type="RefSeq" id="XP_031432404.1">
    <property type="nucleotide sequence ID" value="XM_031576544.1"/>
</dbReference>
<evidence type="ECO:0000256" key="7">
    <source>
        <dbReference type="ARBA" id="ARBA00022843"/>
    </source>
</evidence>
<keyword evidence="4" id="KW-0479">Metal-binding</keyword>
<feature type="compositionally biased region" description="Polar residues" evidence="10">
    <location>
        <begin position="543"/>
        <end position="559"/>
    </location>
</feature>
<organism evidence="12 13">
    <name type="scientific">Clupea harengus</name>
    <name type="common">Atlantic herring</name>
    <dbReference type="NCBI Taxonomy" id="7950"/>
    <lineage>
        <taxon>Eukaryota</taxon>
        <taxon>Metazoa</taxon>
        <taxon>Chordata</taxon>
        <taxon>Craniata</taxon>
        <taxon>Vertebrata</taxon>
        <taxon>Euteleostomi</taxon>
        <taxon>Actinopterygii</taxon>
        <taxon>Neopterygii</taxon>
        <taxon>Teleostei</taxon>
        <taxon>Clupei</taxon>
        <taxon>Clupeiformes</taxon>
        <taxon>Clupeoidei</taxon>
        <taxon>Clupeidae</taxon>
        <taxon>Clupea</taxon>
    </lineage>
</organism>
<evidence type="ECO:0000256" key="9">
    <source>
        <dbReference type="ARBA" id="ARBA00023242"/>
    </source>
</evidence>
<evidence type="ECO:0000313" key="12">
    <source>
        <dbReference type="Proteomes" id="UP000515152"/>
    </source>
</evidence>
<feature type="compositionally biased region" description="Polar residues" evidence="10">
    <location>
        <begin position="389"/>
        <end position="398"/>
    </location>
</feature>
<accession>A0A6P8FZX6</accession>
<feature type="compositionally biased region" description="Polar residues" evidence="10">
    <location>
        <begin position="122"/>
        <end position="136"/>
    </location>
</feature>
<dbReference type="Pfam" id="PF13771">
    <property type="entry name" value="zf-HC5HC2H"/>
    <property type="match status" value="1"/>
</dbReference>
<keyword evidence="5" id="KW-0863">Zinc-finger</keyword>
<dbReference type="InterPro" id="IPR052440">
    <property type="entry name" value="Trans_Reg/Chrom_Remod"/>
</dbReference>
<dbReference type="Proteomes" id="UP000515152">
    <property type="component" value="Chromosome 1"/>
</dbReference>
<dbReference type="GeneID" id="105910908"/>
<dbReference type="InterPro" id="IPR013083">
    <property type="entry name" value="Znf_RING/FYVE/PHD"/>
</dbReference>
<feature type="compositionally biased region" description="Polar residues" evidence="10">
    <location>
        <begin position="166"/>
        <end position="181"/>
    </location>
</feature>
<evidence type="ECO:0000256" key="8">
    <source>
        <dbReference type="ARBA" id="ARBA00023159"/>
    </source>
</evidence>
<gene>
    <name evidence="13" type="primary">LOC105910908</name>
</gene>
<evidence type="ECO:0000256" key="2">
    <source>
        <dbReference type="ARBA" id="ARBA00022499"/>
    </source>
</evidence>
<feature type="region of interest" description="Disordered" evidence="10">
    <location>
        <begin position="111"/>
        <end position="181"/>
    </location>
</feature>
<dbReference type="PROSITE" id="PS51805">
    <property type="entry name" value="EPHD"/>
    <property type="match status" value="1"/>
</dbReference>
<dbReference type="GO" id="GO:0006357">
    <property type="term" value="P:regulation of transcription by RNA polymerase II"/>
    <property type="evidence" value="ECO:0007669"/>
    <property type="project" value="TreeGrafter"/>
</dbReference>
<dbReference type="GO" id="GO:0008270">
    <property type="term" value="F:zinc ion binding"/>
    <property type="evidence" value="ECO:0007669"/>
    <property type="project" value="UniProtKB-KW"/>
</dbReference>
<keyword evidence="12" id="KW-1185">Reference proteome</keyword>
<feature type="region of interest" description="Disordered" evidence="10">
    <location>
        <begin position="531"/>
        <end position="568"/>
    </location>
</feature>
<evidence type="ECO:0000259" key="11">
    <source>
        <dbReference type="PROSITE" id="PS51805"/>
    </source>
</evidence>
<keyword evidence="3" id="KW-0597">Phosphoprotein</keyword>
<dbReference type="AlphaFoldDB" id="A0A6P8FZX6"/>
<feature type="compositionally biased region" description="Polar residues" evidence="10">
    <location>
        <begin position="343"/>
        <end position="366"/>
    </location>
</feature>
<sequence>MEPLNQSKVRHLQDALDLSMTCKKSHISSSSTETWCDLGTADPSPMGFSGVRAEHHISQPCPEISPQDVYAKPVLRTSCNANPRLGSQSRFNRHLPASHFPSAVYNCKAELPKKGNGGGRNCVNSRQEVQHPSSRPQRVDHQNGLNSHVPIPKADGKKAMGPIGHNSHQTNSSTPCVSKTISPSKSYKTAVESSIGTPPKLPLHNVSYRAITLQGHKVNPIHEKVMAKHITEVRHSSSPVCLDSDDSDVIEVPVSNCNKNTPNPQISTSQLLSACADSHESGQFLDSHTNTNTTASTGECGDDAVYVRTNEHSTSGAVAAQSPKPTSSNASSDGSTGDHQRATEANAQSTPKQQQKIESLAKQSKATPGKAPSGAIPPAKRRRKKHRQGPSSASSMFSPQEPEIKLKYASQSQKEEKRDSRADGNFCPYVHMELRESSACTVVNCQEEDEVMQKRRHKRSAPPLRPTQTSGVVPSTSCLRLGRLNADSRGRPMQTCCLCGWPANSMGLGDLHGPYLPSECNRASKQALSSLLDQRDPREVENTESTATSQGYLENSPGNPSKRPRRDWTTDACTDASPGLMVDRDSGEHWVHEDCSIWSAGVFLIKGRLYGLEEVLRLTEETVCSCCHKVGATLGCFFKGCCNKYHYPCALQSDCLLSEDNFSMRCPKHKVNKSSRPVTR</sequence>